<gene>
    <name evidence="1" type="ORF">MCNOR_0105</name>
</gene>
<dbReference type="Proteomes" id="UP001158598">
    <property type="component" value="Chromosome"/>
</dbReference>
<name>A0AA35XTL2_METCP</name>
<accession>A0AA35XTL2</accession>
<dbReference type="EMBL" id="OX458332">
    <property type="protein sequence ID" value="CAI8721853.1"/>
    <property type="molecule type" value="Genomic_DNA"/>
</dbReference>
<organism evidence="1 2">
    <name type="scientific">Methylococcus capsulatus</name>
    <dbReference type="NCBI Taxonomy" id="414"/>
    <lineage>
        <taxon>Bacteria</taxon>
        <taxon>Pseudomonadati</taxon>
        <taxon>Pseudomonadota</taxon>
        <taxon>Gammaproteobacteria</taxon>
        <taxon>Methylococcales</taxon>
        <taxon>Methylococcaceae</taxon>
        <taxon>Methylococcus</taxon>
    </lineage>
</organism>
<evidence type="ECO:0000313" key="2">
    <source>
        <dbReference type="Proteomes" id="UP001158598"/>
    </source>
</evidence>
<sequence length="78" mass="8507">MNQPRAGSTSPVRPLDLVWHMPEPTGLPEASAPALSTAVRSEDRGVVLVRTPMHWWPPCGGPGRGAWRRAVEGDILDR</sequence>
<dbReference type="AlphaFoldDB" id="A0AA35XTL2"/>
<evidence type="ECO:0000313" key="1">
    <source>
        <dbReference type="EMBL" id="CAI8721853.1"/>
    </source>
</evidence>
<reference evidence="1" key="1">
    <citation type="submission" date="2023-03" db="EMBL/GenBank/DDBJ databases">
        <authorList>
            <person name="Pearce D."/>
        </authorList>
    </citation>
    <scope>NUCLEOTIDE SEQUENCE</scope>
    <source>
        <strain evidence="1">Mc</strain>
    </source>
</reference>
<proteinExistence type="predicted"/>
<protein>
    <submittedName>
        <fullName evidence="1">Uncharacterized protein</fullName>
    </submittedName>
</protein>